<dbReference type="Proteomes" id="UP000807309">
    <property type="component" value="Unassembled WGS sequence"/>
</dbReference>
<evidence type="ECO:0000313" key="3">
    <source>
        <dbReference type="Proteomes" id="UP000807309"/>
    </source>
</evidence>
<name>A0ABS0CFT8_9NOCA</name>
<evidence type="ECO:0000256" key="1">
    <source>
        <dbReference type="SAM" id="Phobius"/>
    </source>
</evidence>
<feature type="transmembrane region" description="Helical" evidence="1">
    <location>
        <begin position="35"/>
        <end position="53"/>
    </location>
</feature>
<dbReference type="EMBL" id="JADLRE010000031">
    <property type="protein sequence ID" value="MBF6229204.1"/>
    <property type="molecule type" value="Genomic_DNA"/>
</dbReference>
<sequence length="65" mass="6834">MAIRRRHSDNAALLLMFGIAGFVVLAPAVRFARDNLVVVIAAIVGLVAAFSGVQRAAQPTQETTA</sequence>
<protein>
    <submittedName>
        <fullName evidence="2">Uncharacterized protein</fullName>
    </submittedName>
</protein>
<proteinExistence type="predicted"/>
<organism evidence="2 3">
    <name type="scientific">Nocardia abscessus</name>
    <dbReference type="NCBI Taxonomy" id="120957"/>
    <lineage>
        <taxon>Bacteria</taxon>
        <taxon>Bacillati</taxon>
        <taxon>Actinomycetota</taxon>
        <taxon>Actinomycetes</taxon>
        <taxon>Mycobacteriales</taxon>
        <taxon>Nocardiaceae</taxon>
        <taxon>Nocardia</taxon>
    </lineage>
</organism>
<keyword evidence="1" id="KW-0812">Transmembrane</keyword>
<accession>A0ABS0CFT8</accession>
<evidence type="ECO:0000313" key="2">
    <source>
        <dbReference type="EMBL" id="MBF6229204.1"/>
    </source>
</evidence>
<dbReference type="RefSeq" id="WP_195036050.1">
    <property type="nucleotide sequence ID" value="NZ_JADLRE010000031.1"/>
</dbReference>
<comment type="caution">
    <text evidence="2">The sequence shown here is derived from an EMBL/GenBank/DDBJ whole genome shotgun (WGS) entry which is preliminary data.</text>
</comment>
<keyword evidence="1" id="KW-0472">Membrane</keyword>
<keyword evidence="3" id="KW-1185">Reference proteome</keyword>
<gene>
    <name evidence="2" type="ORF">IU470_29450</name>
</gene>
<keyword evidence="1" id="KW-1133">Transmembrane helix</keyword>
<reference evidence="2 3" key="1">
    <citation type="submission" date="2020-10" db="EMBL/GenBank/DDBJ databases">
        <title>Identification of Nocardia species via Next-generation sequencing and recognition of intraspecies genetic diversity.</title>
        <authorList>
            <person name="Li P."/>
            <person name="Li P."/>
            <person name="Lu B."/>
        </authorList>
    </citation>
    <scope>NUCLEOTIDE SEQUENCE [LARGE SCALE GENOMIC DNA]</scope>
    <source>
        <strain evidence="2 3">N-11</strain>
    </source>
</reference>
<feature type="transmembrane region" description="Helical" evidence="1">
    <location>
        <begin position="12"/>
        <end position="29"/>
    </location>
</feature>